<dbReference type="GO" id="GO:0016747">
    <property type="term" value="F:acyltransferase activity, transferring groups other than amino-acyl groups"/>
    <property type="evidence" value="ECO:0007669"/>
    <property type="project" value="InterPro"/>
</dbReference>
<dbReference type="Pfam" id="PF24308">
    <property type="entry name" value="DUF7487"/>
    <property type="match status" value="1"/>
</dbReference>
<organism evidence="2">
    <name type="scientific">uncultured Caudovirales phage</name>
    <dbReference type="NCBI Taxonomy" id="2100421"/>
    <lineage>
        <taxon>Viruses</taxon>
        <taxon>Duplodnaviria</taxon>
        <taxon>Heunggongvirae</taxon>
        <taxon>Uroviricota</taxon>
        <taxon>Caudoviricetes</taxon>
        <taxon>Peduoviridae</taxon>
        <taxon>Maltschvirus</taxon>
        <taxon>Maltschvirus maltsch</taxon>
    </lineage>
</organism>
<evidence type="ECO:0000259" key="1">
    <source>
        <dbReference type="PROSITE" id="PS51186"/>
    </source>
</evidence>
<dbReference type="InterPro" id="IPR000182">
    <property type="entry name" value="GNAT_dom"/>
</dbReference>
<dbReference type="InterPro" id="IPR016181">
    <property type="entry name" value="Acyl_CoA_acyltransferase"/>
</dbReference>
<dbReference type="SUPFAM" id="SSF55729">
    <property type="entry name" value="Acyl-CoA N-acyltransferases (Nat)"/>
    <property type="match status" value="1"/>
</dbReference>
<dbReference type="Gene3D" id="3.40.630.30">
    <property type="match status" value="1"/>
</dbReference>
<proteinExistence type="predicted"/>
<gene>
    <name evidence="2" type="ORF">UFOVP116_48</name>
</gene>
<dbReference type="EMBL" id="LR796237">
    <property type="protein sequence ID" value="CAB4129587.1"/>
    <property type="molecule type" value="Genomic_DNA"/>
</dbReference>
<sequence length="579" mass="66533">MQISELQNFITTHLKKKNGDLSPMKKEQWWLENNFVHVKEQLFQITSFLTNPIWPQRIWHIENNVLEPVTCSNSACDKMARWDTHTSKYIGSCCRQCASVSPAKLQKFKDTCLSRFGTTAPALSSKVQAKRRELSLERHGVDHPGKTDRVKATIKAAFVEKYGVDNPAKDAAVKKKIKATNQDKYGVDYPLQSTTVLAKRTATNIDRYGVASPTQVEEIRQKQRDKLFANHGVTNPRYIGIPQDLIDTLNDKSAFISLVEGKFIQDVVTETALDKTTLYKYIQRYDCYDSLKKDYGRSSLERDFEGFLLENNINYETSVRSIVAPKELDFYLPDYKLAVELCGVYYHGENFGRGKEYHYNKWTQCREKGITLLTYFDDELSVSYNIIKSKILYLTGKGAFTKVGARQLKLKSIPVGEEREFLERNHLQGFLNNRNFSIGAYYNDQLVAVMCITNRKNYCEITRFAVDIDYTIPGVFSKLLSHYVKSTCYKGTIISFSDNCHSNGNLYRAAGFELVEIMGASYYYSRGGAPRENRQAYMKSKIEKKFGVSTNGKTEEAIMREMQYNKVWDCGKIKWKLIV</sequence>
<dbReference type="PROSITE" id="PS51186">
    <property type="entry name" value="GNAT"/>
    <property type="match status" value="1"/>
</dbReference>
<protein>
    <recommendedName>
        <fullName evidence="1">N-acetyltransferase domain-containing protein</fullName>
    </recommendedName>
</protein>
<dbReference type="InterPro" id="IPR055910">
    <property type="entry name" value="DUF7487"/>
</dbReference>
<dbReference type="CDD" id="cd22328">
    <property type="entry name" value="Hef-like"/>
    <property type="match status" value="1"/>
</dbReference>
<dbReference type="Gene3D" id="3.40.960.10">
    <property type="entry name" value="VSR Endonuclease"/>
    <property type="match status" value="1"/>
</dbReference>
<accession>A0A6J5L972</accession>
<evidence type="ECO:0000313" key="2">
    <source>
        <dbReference type="EMBL" id="CAB4129587.1"/>
    </source>
</evidence>
<name>A0A6J5L972_9CAUD</name>
<feature type="domain" description="N-acetyltransferase" evidence="1">
    <location>
        <begin position="389"/>
        <end position="543"/>
    </location>
</feature>
<reference evidence="2" key="1">
    <citation type="submission" date="2020-04" db="EMBL/GenBank/DDBJ databases">
        <authorList>
            <person name="Chiriac C."/>
            <person name="Salcher M."/>
            <person name="Ghai R."/>
            <person name="Kavagutti S V."/>
        </authorList>
    </citation>
    <scope>NUCLEOTIDE SEQUENCE</scope>
</reference>